<sequence length="52" mass="6073">MLFRDSVSANCSSVSWLPLFLILKTQEIFQEKLSHYVMRLFACYGFFNSNSC</sequence>
<protein>
    <submittedName>
        <fullName evidence="1">Uncharacterized protein</fullName>
    </submittedName>
</protein>
<organism evidence="1">
    <name type="scientific">Arundo donax</name>
    <name type="common">Giant reed</name>
    <name type="synonym">Donax arundinaceus</name>
    <dbReference type="NCBI Taxonomy" id="35708"/>
    <lineage>
        <taxon>Eukaryota</taxon>
        <taxon>Viridiplantae</taxon>
        <taxon>Streptophyta</taxon>
        <taxon>Embryophyta</taxon>
        <taxon>Tracheophyta</taxon>
        <taxon>Spermatophyta</taxon>
        <taxon>Magnoliopsida</taxon>
        <taxon>Liliopsida</taxon>
        <taxon>Poales</taxon>
        <taxon>Poaceae</taxon>
        <taxon>PACMAD clade</taxon>
        <taxon>Arundinoideae</taxon>
        <taxon>Arundineae</taxon>
        <taxon>Arundo</taxon>
    </lineage>
</organism>
<reference evidence="1" key="2">
    <citation type="journal article" date="2015" name="Data Brief">
        <title>Shoot transcriptome of the giant reed, Arundo donax.</title>
        <authorList>
            <person name="Barrero R.A."/>
            <person name="Guerrero F.D."/>
            <person name="Moolhuijzen P."/>
            <person name="Goolsby J.A."/>
            <person name="Tidwell J."/>
            <person name="Bellgard S.E."/>
            <person name="Bellgard M.I."/>
        </authorList>
    </citation>
    <scope>NUCLEOTIDE SEQUENCE</scope>
    <source>
        <tissue evidence="1">Shoot tissue taken approximately 20 cm above the soil surface</tissue>
    </source>
</reference>
<evidence type="ECO:0000313" key="1">
    <source>
        <dbReference type="EMBL" id="JAD86982.1"/>
    </source>
</evidence>
<proteinExistence type="predicted"/>
<reference evidence="1" key="1">
    <citation type="submission" date="2014-09" db="EMBL/GenBank/DDBJ databases">
        <authorList>
            <person name="Magalhaes I.L.F."/>
            <person name="Oliveira U."/>
            <person name="Santos F.R."/>
            <person name="Vidigal T.H.D.A."/>
            <person name="Brescovit A.D."/>
            <person name="Santos A.J."/>
        </authorList>
    </citation>
    <scope>NUCLEOTIDE SEQUENCE</scope>
    <source>
        <tissue evidence="1">Shoot tissue taken approximately 20 cm above the soil surface</tissue>
    </source>
</reference>
<accession>A0A0A9DT91</accession>
<name>A0A0A9DT91_ARUDO</name>
<dbReference type="EMBL" id="GBRH01210913">
    <property type="protein sequence ID" value="JAD86982.1"/>
    <property type="molecule type" value="Transcribed_RNA"/>
</dbReference>
<dbReference type="AlphaFoldDB" id="A0A0A9DT91"/>